<dbReference type="InterPro" id="IPR036397">
    <property type="entry name" value="RNaseH_sf"/>
</dbReference>
<sequence length="289" mass="32913">MSYITLKRGTFSVKALCRALGVTEAGYYKHLRKPDTPSKTTLLLAQIYECLKADPENSNDGVRRIYDYLRIHNNYKGSLRTVYRICRENNLIIRRKSHPNGITKADGEAQKSENLIKQDFAAEAPNTKWLTDITEIPCFDGKLYLAAILDCYDGSIVGYHMDDNMRASLCTRVFENACYTYSASGMILHSDRGSQFTSTAFRTALAAKGAIQSMSSVGRCYDNARMESFFATLKKEKLYRINTKKMTQEIVKTIIFKYIQYYNHRRIYSTNDGLPPLSKRALYHCAVAA</sequence>
<dbReference type="RefSeq" id="WP_090247284.1">
    <property type="nucleotide sequence ID" value="NZ_FNOU01000039.1"/>
</dbReference>
<dbReference type="GO" id="GO:0015074">
    <property type="term" value="P:DNA integration"/>
    <property type="evidence" value="ECO:0007669"/>
    <property type="project" value="InterPro"/>
</dbReference>
<proteinExistence type="predicted"/>
<dbReference type="PANTHER" id="PTHR46889:SF5">
    <property type="entry name" value="INTEGRASE PROTEIN"/>
    <property type="match status" value="1"/>
</dbReference>
<evidence type="ECO:0000313" key="3">
    <source>
        <dbReference type="Proteomes" id="UP000199652"/>
    </source>
</evidence>
<dbReference type="InterPro" id="IPR001584">
    <property type="entry name" value="Integrase_cat-core"/>
</dbReference>
<dbReference type="EMBL" id="FNOU01000039">
    <property type="protein sequence ID" value="SDY47178.1"/>
    <property type="molecule type" value="Genomic_DNA"/>
</dbReference>
<evidence type="ECO:0000313" key="2">
    <source>
        <dbReference type="EMBL" id="SDY47178.1"/>
    </source>
</evidence>
<name>A0A1H3K6F4_EUBBA</name>
<dbReference type="PANTHER" id="PTHR46889">
    <property type="entry name" value="TRANSPOSASE INSF FOR INSERTION SEQUENCE IS3B-RELATED"/>
    <property type="match status" value="1"/>
</dbReference>
<dbReference type="Gene3D" id="3.30.420.10">
    <property type="entry name" value="Ribonuclease H-like superfamily/Ribonuclease H"/>
    <property type="match status" value="1"/>
</dbReference>
<dbReference type="NCBIfam" id="NF033516">
    <property type="entry name" value="transpos_IS3"/>
    <property type="match status" value="1"/>
</dbReference>
<evidence type="ECO:0000259" key="1">
    <source>
        <dbReference type="PROSITE" id="PS50994"/>
    </source>
</evidence>
<dbReference type="InterPro" id="IPR048020">
    <property type="entry name" value="Transpos_IS3"/>
</dbReference>
<gene>
    <name evidence="2" type="ORF">SAMN04488579_1399</name>
</gene>
<dbReference type="Pfam" id="PF13333">
    <property type="entry name" value="rve_2"/>
    <property type="match status" value="1"/>
</dbReference>
<protein>
    <submittedName>
        <fullName evidence="2">Transposase InsO and inactivated derivatives</fullName>
    </submittedName>
</protein>
<dbReference type="InterPro" id="IPR012337">
    <property type="entry name" value="RNaseH-like_sf"/>
</dbReference>
<dbReference type="STRING" id="1528.SAMN04488579_1399"/>
<dbReference type="InterPro" id="IPR050900">
    <property type="entry name" value="Transposase_IS3/IS150/IS904"/>
</dbReference>
<dbReference type="Pfam" id="PF00665">
    <property type="entry name" value="rve"/>
    <property type="match status" value="1"/>
</dbReference>
<reference evidence="3" key="1">
    <citation type="submission" date="2016-10" db="EMBL/GenBank/DDBJ databases">
        <authorList>
            <person name="Varghese N."/>
            <person name="Submissions S."/>
        </authorList>
    </citation>
    <scope>NUCLEOTIDE SEQUENCE [LARGE SCALE GENOMIC DNA]</scope>
    <source>
        <strain evidence="3">VPI 5359</strain>
    </source>
</reference>
<accession>A0A1H3K6F4</accession>
<dbReference type="PROSITE" id="PS50994">
    <property type="entry name" value="INTEGRASE"/>
    <property type="match status" value="1"/>
</dbReference>
<organism evidence="2 3">
    <name type="scientific">Eubacterium barkeri</name>
    <name type="common">Clostridium barkeri</name>
    <dbReference type="NCBI Taxonomy" id="1528"/>
    <lineage>
        <taxon>Bacteria</taxon>
        <taxon>Bacillati</taxon>
        <taxon>Bacillota</taxon>
        <taxon>Clostridia</taxon>
        <taxon>Eubacteriales</taxon>
        <taxon>Eubacteriaceae</taxon>
        <taxon>Eubacterium</taxon>
    </lineage>
</organism>
<keyword evidence="3" id="KW-1185">Reference proteome</keyword>
<feature type="domain" description="Integrase catalytic" evidence="1">
    <location>
        <begin position="121"/>
        <end position="284"/>
    </location>
</feature>
<dbReference type="SUPFAM" id="SSF53098">
    <property type="entry name" value="Ribonuclease H-like"/>
    <property type="match status" value="1"/>
</dbReference>
<dbReference type="GO" id="GO:0003676">
    <property type="term" value="F:nucleic acid binding"/>
    <property type="evidence" value="ECO:0007669"/>
    <property type="project" value="InterPro"/>
</dbReference>
<dbReference type="AlphaFoldDB" id="A0A1H3K6F4"/>
<dbReference type="OrthoDB" id="9813957at2"/>
<dbReference type="Proteomes" id="UP000199652">
    <property type="component" value="Unassembled WGS sequence"/>
</dbReference>